<reference evidence="1" key="1">
    <citation type="submission" date="2014-09" db="EMBL/GenBank/DDBJ databases">
        <authorList>
            <person name="Magalhaes I.L.F."/>
            <person name="Oliveira U."/>
            <person name="Santos F.R."/>
            <person name="Vidigal T.H.D.A."/>
            <person name="Brescovit A.D."/>
            <person name="Santos A.J."/>
        </authorList>
    </citation>
    <scope>NUCLEOTIDE SEQUENCE</scope>
    <source>
        <tissue evidence="1">Shoot tissue taken approximately 20 cm above the soil surface</tissue>
    </source>
</reference>
<name>A0A0A8Y707_ARUDO</name>
<accession>A0A0A8Y707</accession>
<evidence type="ECO:0000313" key="1">
    <source>
        <dbReference type="EMBL" id="JAD21849.1"/>
    </source>
</evidence>
<organism evidence="1">
    <name type="scientific">Arundo donax</name>
    <name type="common">Giant reed</name>
    <name type="synonym">Donax arundinaceus</name>
    <dbReference type="NCBI Taxonomy" id="35708"/>
    <lineage>
        <taxon>Eukaryota</taxon>
        <taxon>Viridiplantae</taxon>
        <taxon>Streptophyta</taxon>
        <taxon>Embryophyta</taxon>
        <taxon>Tracheophyta</taxon>
        <taxon>Spermatophyta</taxon>
        <taxon>Magnoliopsida</taxon>
        <taxon>Liliopsida</taxon>
        <taxon>Poales</taxon>
        <taxon>Poaceae</taxon>
        <taxon>PACMAD clade</taxon>
        <taxon>Arundinoideae</taxon>
        <taxon>Arundineae</taxon>
        <taxon>Arundo</taxon>
    </lineage>
</organism>
<dbReference type="EMBL" id="GBRH01276046">
    <property type="protein sequence ID" value="JAD21849.1"/>
    <property type="molecule type" value="Transcribed_RNA"/>
</dbReference>
<proteinExistence type="predicted"/>
<dbReference type="AlphaFoldDB" id="A0A0A8Y707"/>
<protein>
    <submittedName>
        <fullName evidence="1">Uncharacterized protein</fullName>
    </submittedName>
</protein>
<sequence>MLSFFVNDDSSVLDCYVIFYDSYRVPCFLYYGMLGQSQWRVSFCCFQECHANK</sequence>
<reference evidence="1" key="2">
    <citation type="journal article" date="2015" name="Data Brief">
        <title>Shoot transcriptome of the giant reed, Arundo donax.</title>
        <authorList>
            <person name="Barrero R.A."/>
            <person name="Guerrero F.D."/>
            <person name="Moolhuijzen P."/>
            <person name="Goolsby J.A."/>
            <person name="Tidwell J."/>
            <person name="Bellgard S.E."/>
            <person name="Bellgard M.I."/>
        </authorList>
    </citation>
    <scope>NUCLEOTIDE SEQUENCE</scope>
    <source>
        <tissue evidence="1">Shoot tissue taken approximately 20 cm above the soil surface</tissue>
    </source>
</reference>